<evidence type="ECO:0000256" key="7">
    <source>
        <dbReference type="ARBA" id="ARBA00023136"/>
    </source>
</evidence>
<gene>
    <name evidence="11" type="ORF">BDP27DRAFT_1223674</name>
</gene>
<proteinExistence type="inferred from homology"/>
<feature type="transmembrane region" description="Helical" evidence="10">
    <location>
        <begin position="162"/>
        <end position="184"/>
    </location>
</feature>
<feature type="transmembrane region" description="Helical" evidence="10">
    <location>
        <begin position="70"/>
        <end position="90"/>
    </location>
</feature>
<keyword evidence="5 10" id="KW-1133">Transmembrane helix</keyword>
<comment type="similarity">
    <text evidence="2">Belongs to the G-protein coupled receptor 4 family.</text>
</comment>
<evidence type="ECO:0000256" key="10">
    <source>
        <dbReference type="SAM" id="Phobius"/>
    </source>
</evidence>
<dbReference type="InterPro" id="IPR000481">
    <property type="entry name" value="GPCR_Pheromne_B_alpha_rcpt"/>
</dbReference>
<organism evidence="11 12">
    <name type="scientific">Rhodocollybia butyracea</name>
    <dbReference type="NCBI Taxonomy" id="206335"/>
    <lineage>
        <taxon>Eukaryota</taxon>
        <taxon>Fungi</taxon>
        <taxon>Dikarya</taxon>
        <taxon>Basidiomycota</taxon>
        <taxon>Agaricomycotina</taxon>
        <taxon>Agaricomycetes</taxon>
        <taxon>Agaricomycetidae</taxon>
        <taxon>Agaricales</taxon>
        <taxon>Marasmiineae</taxon>
        <taxon>Omphalotaceae</taxon>
        <taxon>Rhodocollybia</taxon>
    </lineage>
</organism>
<dbReference type="EMBL" id="JADNRY010000057">
    <property type="protein sequence ID" value="KAF9068815.1"/>
    <property type="molecule type" value="Genomic_DNA"/>
</dbReference>
<comment type="caution">
    <text evidence="11">The sequence shown here is derived from an EMBL/GenBank/DDBJ whole genome shotgun (WGS) entry which is preliminary data.</text>
</comment>
<evidence type="ECO:0000256" key="1">
    <source>
        <dbReference type="ARBA" id="ARBA00004141"/>
    </source>
</evidence>
<keyword evidence="6" id="KW-0297">G-protein coupled receptor</keyword>
<keyword evidence="4 10" id="KW-0812">Transmembrane</keyword>
<dbReference type="AlphaFoldDB" id="A0A9P5PVG6"/>
<dbReference type="PRINTS" id="PR00901">
    <property type="entry name" value="PHEROMONEBAR"/>
</dbReference>
<evidence type="ECO:0000256" key="3">
    <source>
        <dbReference type="ARBA" id="ARBA00022507"/>
    </source>
</evidence>
<protein>
    <submittedName>
        <fullName evidence="11">Pheromone receptor</fullName>
    </submittedName>
</protein>
<keyword evidence="12" id="KW-1185">Reference proteome</keyword>
<evidence type="ECO:0000256" key="4">
    <source>
        <dbReference type="ARBA" id="ARBA00022692"/>
    </source>
</evidence>
<sequence length="335" mass="38512">MANLDYPLFPIFSFLGFILPLIPLSWHLQALNSGTCFYIFWASISCLNQFVNSIIWKGNVINSAPVWCDISIRITMATSVSLPAASFCIIKRLYGIAAIRTASITHAEKRRAILIDCLICGLWPMIYVALQYIVQGHRFNIYEDIGCLPAIYNSLPMYFITYSWPLLFGIGSAIYCVLSLRAFAQRRLEFAQFMSTNKALSIGRYFRLMALAMTEMLCTIPLCIYLIWLSATQSPIGPWISLANTHIDFSRVDQFPSVVYNADPIFFMGIQFTRWASVACSFVFFAFFGFAEEARRHYSLWFRALLRLLHIKSSSNDERLVPLYSHFLQLFIYFF</sequence>
<feature type="transmembrane region" description="Helical" evidence="10">
    <location>
        <begin position="205"/>
        <end position="228"/>
    </location>
</feature>
<evidence type="ECO:0000256" key="9">
    <source>
        <dbReference type="ARBA" id="ARBA00023224"/>
    </source>
</evidence>
<dbReference type="GO" id="GO:0004934">
    <property type="term" value="F:mating-type alpha-factor pheromone receptor activity"/>
    <property type="evidence" value="ECO:0007669"/>
    <property type="project" value="InterPro"/>
</dbReference>
<name>A0A9P5PVG6_9AGAR</name>
<evidence type="ECO:0000256" key="8">
    <source>
        <dbReference type="ARBA" id="ARBA00023170"/>
    </source>
</evidence>
<accession>A0A9P5PVG6</accession>
<feature type="transmembrane region" description="Helical" evidence="10">
    <location>
        <begin position="272"/>
        <end position="291"/>
    </location>
</feature>
<dbReference type="OrthoDB" id="2874149at2759"/>
<evidence type="ECO:0000256" key="6">
    <source>
        <dbReference type="ARBA" id="ARBA00023040"/>
    </source>
</evidence>
<dbReference type="Proteomes" id="UP000772434">
    <property type="component" value="Unassembled WGS sequence"/>
</dbReference>
<feature type="transmembrane region" description="Helical" evidence="10">
    <location>
        <begin position="38"/>
        <end position="58"/>
    </location>
</feature>
<dbReference type="GO" id="GO:0000750">
    <property type="term" value="P:pheromone-dependent signal transduction involved in conjugation with cellular fusion"/>
    <property type="evidence" value="ECO:0007669"/>
    <property type="project" value="TreeGrafter"/>
</dbReference>
<dbReference type="InterPro" id="IPR001499">
    <property type="entry name" value="GPCR_STE3"/>
</dbReference>
<dbReference type="CDD" id="cd14966">
    <property type="entry name" value="7tmD_STE3"/>
    <property type="match status" value="1"/>
</dbReference>
<keyword evidence="8 11" id="KW-0675">Receptor</keyword>
<dbReference type="PANTHER" id="PTHR28097">
    <property type="entry name" value="PHEROMONE A FACTOR RECEPTOR"/>
    <property type="match status" value="1"/>
</dbReference>
<keyword evidence="9" id="KW-0807">Transducer</keyword>
<dbReference type="GO" id="GO:0005886">
    <property type="term" value="C:plasma membrane"/>
    <property type="evidence" value="ECO:0007669"/>
    <property type="project" value="TreeGrafter"/>
</dbReference>
<evidence type="ECO:0000313" key="12">
    <source>
        <dbReference type="Proteomes" id="UP000772434"/>
    </source>
</evidence>
<evidence type="ECO:0000256" key="2">
    <source>
        <dbReference type="ARBA" id="ARBA00011085"/>
    </source>
</evidence>
<dbReference type="PANTHER" id="PTHR28097:SF1">
    <property type="entry name" value="PHEROMONE A FACTOR RECEPTOR"/>
    <property type="match status" value="1"/>
</dbReference>
<feature type="transmembrane region" description="Helical" evidence="10">
    <location>
        <begin position="6"/>
        <end position="26"/>
    </location>
</feature>
<dbReference type="Pfam" id="PF02076">
    <property type="entry name" value="STE3"/>
    <property type="match status" value="1"/>
</dbReference>
<evidence type="ECO:0000313" key="11">
    <source>
        <dbReference type="EMBL" id="KAF9068815.1"/>
    </source>
</evidence>
<keyword evidence="7 10" id="KW-0472">Membrane</keyword>
<comment type="subcellular location">
    <subcellularLocation>
        <location evidence="1">Membrane</location>
        <topology evidence="1">Multi-pass membrane protein</topology>
    </subcellularLocation>
</comment>
<keyword evidence="3" id="KW-0589">Pheromone response</keyword>
<evidence type="ECO:0000256" key="5">
    <source>
        <dbReference type="ARBA" id="ARBA00022989"/>
    </source>
</evidence>
<reference evidence="11" key="1">
    <citation type="submission" date="2020-11" db="EMBL/GenBank/DDBJ databases">
        <authorList>
            <consortium name="DOE Joint Genome Institute"/>
            <person name="Ahrendt S."/>
            <person name="Riley R."/>
            <person name="Andreopoulos W."/>
            <person name="Labutti K."/>
            <person name="Pangilinan J."/>
            <person name="Ruiz-Duenas F.J."/>
            <person name="Barrasa J.M."/>
            <person name="Sanchez-Garcia M."/>
            <person name="Camarero S."/>
            <person name="Miyauchi S."/>
            <person name="Serrano A."/>
            <person name="Linde D."/>
            <person name="Babiker R."/>
            <person name="Drula E."/>
            <person name="Ayuso-Fernandez I."/>
            <person name="Pacheco R."/>
            <person name="Padilla G."/>
            <person name="Ferreira P."/>
            <person name="Barriuso J."/>
            <person name="Kellner H."/>
            <person name="Castanera R."/>
            <person name="Alfaro M."/>
            <person name="Ramirez L."/>
            <person name="Pisabarro A.G."/>
            <person name="Kuo A."/>
            <person name="Tritt A."/>
            <person name="Lipzen A."/>
            <person name="He G."/>
            <person name="Yan M."/>
            <person name="Ng V."/>
            <person name="Cullen D."/>
            <person name="Martin F."/>
            <person name="Rosso M.-N."/>
            <person name="Henrissat B."/>
            <person name="Hibbett D."/>
            <person name="Martinez A.T."/>
            <person name="Grigoriev I.V."/>
        </authorList>
    </citation>
    <scope>NUCLEOTIDE SEQUENCE</scope>
    <source>
        <strain evidence="11">AH 40177</strain>
    </source>
</reference>
<dbReference type="PRINTS" id="PR00899">
    <property type="entry name" value="GPCRSTE3"/>
</dbReference>
<feature type="transmembrane region" description="Helical" evidence="10">
    <location>
        <begin position="111"/>
        <end position="134"/>
    </location>
</feature>